<evidence type="ECO:0000256" key="1">
    <source>
        <dbReference type="SAM" id="MobiDB-lite"/>
    </source>
</evidence>
<proteinExistence type="predicted"/>
<organism evidence="2 3">
    <name type="scientific">Musa troglodytarum</name>
    <name type="common">fe'i banana</name>
    <dbReference type="NCBI Taxonomy" id="320322"/>
    <lineage>
        <taxon>Eukaryota</taxon>
        <taxon>Viridiplantae</taxon>
        <taxon>Streptophyta</taxon>
        <taxon>Embryophyta</taxon>
        <taxon>Tracheophyta</taxon>
        <taxon>Spermatophyta</taxon>
        <taxon>Magnoliopsida</taxon>
        <taxon>Liliopsida</taxon>
        <taxon>Zingiberales</taxon>
        <taxon>Musaceae</taxon>
        <taxon>Musa</taxon>
    </lineage>
</organism>
<dbReference type="EMBL" id="CP097503">
    <property type="protein sequence ID" value="URD82546.1"/>
    <property type="molecule type" value="Genomic_DNA"/>
</dbReference>
<feature type="region of interest" description="Disordered" evidence="1">
    <location>
        <begin position="1"/>
        <end position="42"/>
    </location>
</feature>
<accession>A0A9E7JIX1</accession>
<sequence>MQKSRKDGFLGRLSTPTRPGKAKKRSSSKQKHKGKKRETRVLDLEEDSKEFIGKKGEPLLRSSAELQRTTQPAPRFLESFPKVSDGDLGAPLGSQEAEDGESRGFLAERWGFCNFVCQRSEALAGLQFLVGARSQMAWMANTFRIQRLSWDCISTSPWWGLLYRELNVVMAASLLYTAFTA</sequence>
<evidence type="ECO:0000313" key="3">
    <source>
        <dbReference type="Proteomes" id="UP001055439"/>
    </source>
</evidence>
<evidence type="ECO:0000313" key="2">
    <source>
        <dbReference type="EMBL" id="URD82546.1"/>
    </source>
</evidence>
<gene>
    <name evidence="2" type="ORF">MUK42_22651</name>
</gene>
<dbReference type="Proteomes" id="UP001055439">
    <property type="component" value="Chromosome 10"/>
</dbReference>
<feature type="compositionally biased region" description="Basic residues" evidence="1">
    <location>
        <begin position="20"/>
        <end position="38"/>
    </location>
</feature>
<name>A0A9E7JIX1_9LILI</name>
<keyword evidence="3" id="KW-1185">Reference proteome</keyword>
<dbReference type="AlphaFoldDB" id="A0A9E7JIX1"/>
<feature type="region of interest" description="Disordered" evidence="1">
    <location>
        <begin position="77"/>
        <end position="97"/>
    </location>
</feature>
<protein>
    <submittedName>
        <fullName evidence="2">Uncharacterized protein</fullName>
    </submittedName>
</protein>
<reference evidence="2" key="1">
    <citation type="submission" date="2022-05" db="EMBL/GenBank/DDBJ databases">
        <title>The Musa troglodytarum L. genome provides insights into the mechanism of non-climacteric behaviour and enrichment of carotenoids.</title>
        <authorList>
            <person name="Wang J."/>
        </authorList>
    </citation>
    <scope>NUCLEOTIDE SEQUENCE</scope>
    <source>
        <tissue evidence="2">Leaf</tissue>
    </source>
</reference>